<comment type="similarity">
    <text evidence="2">Belongs to the Orn/Lys/Arg decarboxylase class-I family.</text>
</comment>
<name>A0AA43XLU7_9CLOT</name>
<protein>
    <submittedName>
        <fullName evidence="8">Aminotransferase class I/II-fold pyridoxal phosphate-dependent enzyme</fullName>
    </submittedName>
</protein>
<dbReference type="Pfam" id="PF03711">
    <property type="entry name" value="OKR_DC_1_C"/>
    <property type="match status" value="1"/>
</dbReference>
<dbReference type="AlphaFoldDB" id="A0AA43XLU7"/>
<feature type="domain" description="Orn/Lys/Arg decarboxylase C-terminal" evidence="7">
    <location>
        <begin position="410"/>
        <end position="460"/>
    </location>
</feature>
<dbReference type="PANTHER" id="PTHR43277:SF4">
    <property type="entry name" value="ARGININE DECARBOXYLASE"/>
    <property type="match status" value="1"/>
</dbReference>
<evidence type="ECO:0000256" key="2">
    <source>
        <dbReference type="ARBA" id="ARBA00010671"/>
    </source>
</evidence>
<evidence type="ECO:0000256" key="1">
    <source>
        <dbReference type="ARBA" id="ARBA00001933"/>
    </source>
</evidence>
<accession>A0AA43XLU7</accession>
<evidence type="ECO:0000313" key="8">
    <source>
        <dbReference type="EMBL" id="NBG89087.1"/>
    </source>
</evidence>
<dbReference type="Gene3D" id="3.40.640.10">
    <property type="entry name" value="Type I PLP-dependent aspartate aminotransferase-like (Major domain)"/>
    <property type="match status" value="1"/>
</dbReference>
<organism evidence="8 9">
    <name type="scientific">Isachenkonia alkalipeptolytica</name>
    <dbReference type="NCBI Taxonomy" id="2565777"/>
    <lineage>
        <taxon>Bacteria</taxon>
        <taxon>Bacillati</taxon>
        <taxon>Bacillota</taxon>
        <taxon>Clostridia</taxon>
        <taxon>Eubacteriales</taxon>
        <taxon>Clostridiaceae</taxon>
        <taxon>Isachenkonia</taxon>
    </lineage>
</organism>
<evidence type="ECO:0000313" key="9">
    <source>
        <dbReference type="Proteomes" id="UP000449710"/>
    </source>
</evidence>
<dbReference type="InterPro" id="IPR000310">
    <property type="entry name" value="Orn/Lys/Arg_deCO2ase_major_dom"/>
</dbReference>
<feature type="domain" description="Orn/Lys/Arg decarboxylases family 1 pyridoxal-P attachment site" evidence="6">
    <location>
        <begin position="3"/>
        <end position="298"/>
    </location>
</feature>
<keyword evidence="4" id="KW-0663">Pyridoxal phosphate</keyword>
<comment type="caution">
    <text evidence="8">The sequence shown here is derived from an EMBL/GenBank/DDBJ whole genome shotgun (WGS) entry which is preliminary data.</text>
</comment>
<dbReference type="InterPro" id="IPR015424">
    <property type="entry name" value="PyrdxlP-dep_Trfase"/>
</dbReference>
<sequence length="480" mass="53835">MSTPLLKTLEALKKENRISFHTPGHKKGNAFEIFGDGGIQGNLYQYDTTEVFGTDQLQDPSGVLEKSRQWTADIFQGSQAYYLVNGSSAGVLAMILSQTRPGEEILLPRDVHQSVIHALILGDLTPRFIPPEIDPLYKIPKGTTLEKVQWGLEKHPNCKGVLLTHPNYYGRGSQLQEIRDLTKARGKILWVDQAHGAHLGLHSDLPQSGVEAGADLTVMSFHKTLPAMTQSAVLFAGGDLVDRDRLQEQLNIHQSSSPSYILMASIEQAAALYRQEGRERMKALLEGMDRLEKKFQNLKLFQLDRAPGKDRTKIWIHTENSGLSGEEVETWIRDKQGIDLELSLPQGVLALASIGNREKDLEKLYLAFEELEKTLYNKGKMENSVKHTPGKPPTESFYRETEKKLPIREAFYRTKERVSINKSLHRRAGSAVTPYPPGIPLILPGEIITRGHIDKLVELRDKKTKVNGLKEGKILVVTEE</sequence>
<keyword evidence="3" id="KW-0210">Decarboxylase</keyword>
<dbReference type="Gene3D" id="3.90.105.10">
    <property type="entry name" value="Molybdopterin biosynthesis moea protein, domain 2"/>
    <property type="match status" value="1"/>
</dbReference>
<dbReference type="GO" id="GO:0008483">
    <property type="term" value="F:transaminase activity"/>
    <property type="evidence" value="ECO:0007669"/>
    <property type="project" value="UniProtKB-KW"/>
</dbReference>
<gene>
    <name evidence="8" type="ORF">ISALK_11360</name>
</gene>
<evidence type="ECO:0000256" key="5">
    <source>
        <dbReference type="ARBA" id="ARBA00023239"/>
    </source>
</evidence>
<comment type="cofactor">
    <cofactor evidence="1">
        <name>pyridoxal 5'-phosphate</name>
        <dbReference type="ChEBI" id="CHEBI:597326"/>
    </cofactor>
</comment>
<evidence type="ECO:0000256" key="3">
    <source>
        <dbReference type="ARBA" id="ARBA00022793"/>
    </source>
</evidence>
<keyword evidence="8" id="KW-0808">Transferase</keyword>
<evidence type="ECO:0000259" key="7">
    <source>
        <dbReference type="Pfam" id="PF03711"/>
    </source>
</evidence>
<dbReference type="RefSeq" id="WP_160722397.1">
    <property type="nucleotide sequence ID" value="NZ_SUMG01000016.1"/>
</dbReference>
<dbReference type="InterPro" id="IPR008286">
    <property type="entry name" value="Prn/Lys/Arg_de-COase_C"/>
</dbReference>
<keyword evidence="8" id="KW-0032">Aminotransferase</keyword>
<dbReference type="InterPro" id="IPR015421">
    <property type="entry name" value="PyrdxlP-dep_Trfase_major"/>
</dbReference>
<dbReference type="EMBL" id="SUMG01000016">
    <property type="protein sequence ID" value="NBG89087.1"/>
    <property type="molecule type" value="Genomic_DNA"/>
</dbReference>
<keyword evidence="5" id="KW-0456">Lyase</keyword>
<reference evidence="8 9" key="1">
    <citation type="submission" date="2019-04" db="EMBL/GenBank/DDBJ databases">
        <title>Isachenkonia alkalipeptolytica gen. nov. sp. nov. a new anaerobic, alkiliphilic organothrophic bacterium capable to reduce synthesized ferrihydrite isolated from a soda lake.</title>
        <authorList>
            <person name="Toshchakov S.V."/>
            <person name="Zavarzina D.G."/>
            <person name="Zhilina T.N."/>
            <person name="Kostrikina N.A."/>
            <person name="Kublanov I.V."/>
        </authorList>
    </citation>
    <scope>NUCLEOTIDE SEQUENCE [LARGE SCALE GENOMIC DNA]</scope>
    <source>
        <strain evidence="8 9">Z-1701</strain>
    </source>
</reference>
<keyword evidence="9" id="KW-1185">Reference proteome</keyword>
<dbReference type="GO" id="GO:0016831">
    <property type="term" value="F:carboxy-lyase activity"/>
    <property type="evidence" value="ECO:0007669"/>
    <property type="project" value="UniProtKB-KW"/>
</dbReference>
<dbReference type="InterPro" id="IPR052357">
    <property type="entry name" value="Orn_Lys_Arg_decarboxylase-I"/>
</dbReference>
<dbReference type="SUPFAM" id="SSF53383">
    <property type="entry name" value="PLP-dependent transferases"/>
    <property type="match status" value="1"/>
</dbReference>
<dbReference type="Proteomes" id="UP000449710">
    <property type="component" value="Unassembled WGS sequence"/>
</dbReference>
<dbReference type="PANTHER" id="PTHR43277">
    <property type="entry name" value="ARGININE DECARBOXYLASE"/>
    <property type="match status" value="1"/>
</dbReference>
<evidence type="ECO:0000259" key="6">
    <source>
        <dbReference type="Pfam" id="PF01276"/>
    </source>
</evidence>
<dbReference type="Pfam" id="PF01276">
    <property type="entry name" value="OKR_DC_1"/>
    <property type="match status" value="1"/>
</dbReference>
<evidence type="ECO:0000256" key="4">
    <source>
        <dbReference type="ARBA" id="ARBA00022898"/>
    </source>
</evidence>
<proteinExistence type="inferred from homology"/>